<dbReference type="InterPro" id="IPR036046">
    <property type="entry name" value="Acylphosphatase-like_dom_sf"/>
</dbReference>
<evidence type="ECO:0000256" key="8">
    <source>
        <dbReference type="PIRNR" id="PIRNR006256"/>
    </source>
</evidence>
<feature type="domain" description="YrdC-like" evidence="11">
    <location>
        <begin position="203"/>
        <end position="398"/>
    </location>
</feature>
<dbReference type="OrthoDB" id="9808093at2"/>
<comment type="catalytic activity">
    <reaction evidence="7">
        <text>C-terminal L-cysteinyl-[HypE protein] + carbamoyl phosphate + ATP + H2O = C-terminal S-carboxamide-L-cysteinyl-[HypE protein] + AMP + phosphate + diphosphate + H(+)</text>
        <dbReference type="Rhea" id="RHEA:55636"/>
        <dbReference type="Rhea" id="RHEA-COMP:14247"/>
        <dbReference type="Rhea" id="RHEA-COMP:14392"/>
        <dbReference type="ChEBI" id="CHEBI:15377"/>
        <dbReference type="ChEBI" id="CHEBI:15378"/>
        <dbReference type="ChEBI" id="CHEBI:30616"/>
        <dbReference type="ChEBI" id="CHEBI:33019"/>
        <dbReference type="ChEBI" id="CHEBI:43474"/>
        <dbReference type="ChEBI" id="CHEBI:58228"/>
        <dbReference type="ChEBI" id="CHEBI:76913"/>
        <dbReference type="ChEBI" id="CHEBI:139126"/>
        <dbReference type="ChEBI" id="CHEBI:456215"/>
    </reaction>
</comment>
<keyword evidence="5" id="KW-0863">Zinc-finger</keyword>
<dbReference type="Pfam" id="PF22521">
    <property type="entry name" value="HypF_C_2"/>
    <property type="match status" value="1"/>
</dbReference>
<dbReference type="PANTHER" id="PTHR42959:SF1">
    <property type="entry name" value="CARBAMOYLTRANSFERASE HYPF"/>
    <property type="match status" value="1"/>
</dbReference>
<dbReference type="Pfam" id="PF01300">
    <property type="entry name" value="Sua5_yciO_yrdC"/>
    <property type="match status" value="1"/>
</dbReference>
<evidence type="ECO:0000313" key="13">
    <source>
        <dbReference type="Proteomes" id="UP000198771"/>
    </source>
</evidence>
<protein>
    <recommendedName>
        <fullName evidence="8">Carbamoyltransferase</fullName>
        <ecNumber evidence="8">6.2.-.-</ecNumber>
    </recommendedName>
</protein>
<evidence type="ECO:0000256" key="9">
    <source>
        <dbReference type="PROSITE-ProRule" id="PRU00520"/>
    </source>
</evidence>
<dbReference type="PROSITE" id="PS51163">
    <property type="entry name" value="YRDC"/>
    <property type="match status" value="1"/>
</dbReference>
<dbReference type="GO" id="GO:0003725">
    <property type="term" value="F:double-stranded RNA binding"/>
    <property type="evidence" value="ECO:0007669"/>
    <property type="project" value="InterPro"/>
</dbReference>
<dbReference type="EC" id="6.2.-.-" evidence="8"/>
<evidence type="ECO:0000256" key="7">
    <source>
        <dbReference type="ARBA" id="ARBA00048220"/>
    </source>
</evidence>
<dbReference type="Gene3D" id="3.30.110.120">
    <property type="match status" value="1"/>
</dbReference>
<evidence type="ECO:0000256" key="1">
    <source>
        <dbReference type="ARBA" id="ARBA00004711"/>
    </source>
</evidence>
<dbReference type="InterPro" id="IPR004421">
    <property type="entry name" value="Carbamoyltransferase_HypF"/>
</dbReference>
<keyword evidence="6" id="KW-0862">Zinc</keyword>
<sequence>MHLQRYRLIVTGQVQGVGFRPTVYKLALESGLTGFVLNSAEGVAIEVQGSGSNASIFADLLRRSLPPLAQITSLSATPVPVQTGEKEFRILQSISATGHQVLISPDTATCDDCLGELFDPRNRRYRYPFINCTNCGPRLTITKSIPYDRPMTSMACFPQCPDCLREYEDPLNRRFHAQPNCCPICGPQVWLSSHQGSRLAEANSALEGAARALAEGKILAVKGLGGFHLVCAAGSDQAVAELRRRKQRWEKPLAVMASDVETALRVAVVSPAAQEQLVSIQRPIVLLPAAHNGILSEHLAPDTDYLGLMLPYTPLHHVLLDMFRLAVGPKWPPVLVMTSGNLSSEPIALGNREALQRLAPLADLFLFHDRDILIRCDDSVLRPNSVTGQPDFFRRARGYTPSPVFLRRPGPSVLGLGPELKVTVCLTKGDQAFVSQHVGDLKNLETFAFYRETISHLQSILQVRPEAQVADLHPDYMSTVHGRELEGPLFQLQHHVAHIHSVLAENRHELPALGLALDGAGLGDDRTIWGGEALLVDPRGTEYARLGHFAPVMQPGGEAAAREPWRMARSYLWSIGIATPADRPWPWLETHGQADAMVGTMLHKQINSPQTTSCGRLFDAVAGLLGLKNVMAYEGQAAIILERIQHPGDLEPYPCPLRLDLEPVQLDTLFLFSQVHADWERGAPAGMISRRFHLGLIRGLAELAVRLAERAGVHSVGLSGGVMQNATLATLLPAALAKRGLTALMHAQLPPNDACISLGQAMYGRMMLERG</sequence>
<dbReference type="GO" id="GO:0016743">
    <property type="term" value="F:carboxyl- or carbamoyltransferase activity"/>
    <property type="evidence" value="ECO:0007669"/>
    <property type="project" value="UniProtKB-UniRule"/>
</dbReference>
<dbReference type="Proteomes" id="UP000198771">
    <property type="component" value="Unassembled WGS sequence"/>
</dbReference>
<dbReference type="PROSITE" id="PS00150">
    <property type="entry name" value="ACYLPHOSPHATASE_1"/>
    <property type="match status" value="1"/>
</dbReference>
<dbReference type="GO" id="GO:0051604">
    <property type="term" value="P:protein maturation"/>
    <property type="evidence" value="ECO:0007669"/>
    <property type="project" value="TreeGrafter"/>
</dbReference>
<reference evidence="12 13" key="1">
    <citation type="submission" date="2016-10" db="EMBL/GenBank/DDBJ databases">
        <authorList>
            <person name="de Groot N.N."/>
        </authorList>
    </citation>
    <scope>NUCLEOTIDE SEQUENCE [LARGE SCALE GENOMIC DNA]</scope>
    <source>
        <strain evidence="12 13">ASO4-2</strain>
    </source>
</reference>
<evidence type="ECO:0000256" key="2">
    <source>
        <dbReference type="ARBA" id="ARBA00008097"/>
    </source>
</evidence>
<dbReference type="InterPro" id="IPR017968">
    <property type="entry name" value="Acylphosphatase_CS"/>
</dbReference>
<evidence type="ECO:0000259" key="10">
    <source>
        <dbReference type="PROSITE" id="PS51160"/>
    </source>
</evidence>
<dbReference type="NCBIfam" id="TIGR00143">
    <property type="entry name" value="hypF"/>
    <property type="match status" value="1"/>
</dbReference>
<feature type="domain" description="Acylphosphatase-like" evidence="10">
    <location>
        <begin position="5"/>
        <end position="92"/>
    </location>
</feature>
<evidence type="ECO:0000256" key="4">
    <source>
        <dbReference type="ARBA" id="ARBA00022723"/>
    </source>
</evidence>
<dbReference type="PIRSF" id="PIRSF006256">
    <property type="entry name" value="CMPcnvr_hdrg_mat"/>
    <property type="match status" value="1"/>
</dbReference>
<organism evidence="12 13">
    <name type="scientific">Desulfonatronum thiosulfatophilum</name>
    <dbReference type="NCBI Taxonomy" id="617002"/>
    <lineage>
        <taxon>Bacteria</taxon>
        <taxon>Pseudomonadati</taxon>
        <taxon>Thermodesulfobacteriota</taxon>
        <taxon>Desulfovibrionia</taxon>
        <taxon>Desulfovibrionales</taxon>
        <taxon>Desulfonatronaceae</taxon>
        <taxon>Desulfonatronum</taxon>
    </lineage>
</organism>
<keyword evidence="3" id="KW-0436">Ligase</keyword>
<dbReference type="InterPro" id="IPR011125">
    <property type="entry name" value="Znf_HypF"/>
</dbReference>
<dbReference type="PANTHER" id="PTHR42959">
    <property type="entry name" value="CARBAMOYLTRANSFERASE"/>
    <property type="match status" value="1"/>
</dbReference>
<comment type="catalytic activity">
    <reaction evidence="9">
        <text>an acyl phosphate + H2O = a carboxylate + phosphate + H(+)</text>
        <dbReference type="Rhea" id="RHEA:14965"/>
        <dbReference type="ChEBI" id="CHEBI:15377"/>
        <dbReference type="ChEBI" id="CHEBI:15378"/>
        <dbReference type="ChEBI" id="CHEBI:29067"/>
        <dbReference type="ChEBI" id="CHEBI:43474"/>
        <dbReference type="ChEBI" id="CHEBI:59918"/>
        <dbReference type="EC" id="3.6.1.7"/>
    </reaction>
</comment>
<dbReference type="UniPathway" id="UPA00335"/>
<dbReference type="Gene3D" id="3.30.420.40">
    <property type="match status" value="1"/>
</dbReference>
<keyword evidence="13" id="KW-1185">Reference proteome</keyword>
<dbReference type="Pfam" id="PF17788">
    <property type="entry name" value="HypF_C"/>
    <property type="match status" value="1"/>
</dbReference>
<dbReference type="SUPFAM" id="SSF55821">
    <property type="entry name" value="YrdC/RibB"/>
    <property type="match status" value="1"/>
</dbReference>
<dbReference type="InterPro" id="IPR055128">
    <property type="entry name" value="HypF_C_2"/>
</dbReference>
<dbReference type="PROSITE" id="PS51160">
    <property type="entry name" value="ACYLPHOSPHATASE_3"/>
    <property type="match status" value="1"/>
</dbReference>
<dbReference type="GO" id="GO:0016874">
    <property type="term" value="F:ligase activity"/>
    <property type="evidence" value="ECO:0007669"/>
    <property type="project" value="UniProtKB-UniRule"/>
</dbReference>
<dbReference type="Gene3D" id="3.90.870.50">
    <property type="match status" value="1"/>
</dbReference>
<dbReference type="STRING" id="617002.SAMN05660653_00846"/>
<name>A0A1G6BAQ2_9BACT</name>
<evidence type="ECO:0000256" key="5">
    <source>
        <dbReference type="ARBA" id="ARBA00022771"/>
    </source>
</evidence>
<keyword evidence="9" id="KW-0378">Hydrolase</keyword>
<accession>A0A1G6BAQ2</accession>
<feature type="active site" evidence="9">
    <location>
        <position position="38"/>
    </location>
</feature>
<dbReference type="SUPFAM" id="SSF54975">
    <property type="entry name" value="Acylphosphatase/BLUF domain-like"/>
    <property type="match status" value="1"/>
</dbReference>
<dbReference type="RefSeq" id="WP_092117565.1">
    <property type="nucleotide sequence ID" value="NZ_FMXO01000004.1"/>
</dbReference>
<dbReference type="InterPro" id="IPR041440">
    <property type="entry name" value="HypF_C"/>
</dbReference>
<dbReference type="EMBL" id="FMXO01000004">
    <property type="protein sequence ID" value="SDB17676.1"/>
    <property type="molecule type" value="Genomic_DNA"/>
</dbReference>
<comment type="similarity">
    <text evidence="2 8">Belongs to the carbamoyltransferase HypF family.</text>
</comment>
<dbReference type="GO" id="GO:0003998">
    <property type="term" value="F:acylphosphatase activity"/>
    <property type="evidence" value="ECO:0007669"/>
    <property type="project" value="UniProtKB-EC"/>
</dbReference>
<dbReference type="InterPro" id="IPR006070">
    <property type="entry name" value="Sua5-like_dom"/>
</dbReference>
<dbReference type="Pfam" id="PF00708">
    <property type="entry name" value="Acylphosphatase"/>
    <property type="match status" value="1"/>
</dbReference>
<dbReference type="Pfam" id="PF07503">
    <property type="entry name" value="zf-HYPF"/>
    <property type="match status" value="2"/>
</dbReference>
<evidence type="ECO:0000313" key="12">
    <source>
        <dbReference type="EMBL" id="SDB17676.1"/>
    </source>
</evidence>
<dbReference type="AlphaFoldDB" id="A0A1G6BAQ2"/>
<evidence type="ECO:0000256" key="6">
    <source>
        <dbReference type="ARBA" id="ARBA00022833"/>
    </source>
</evidence>
<feature type="active site" evidence="9">
    <location>
        <position position="20"/>
    </location>
</feature>
<comment type="pathway">
    <text evidence="1">Protein modification; [NiFe] hydrogenase maturation.</text>
</comment>
<dbReference type="InterPro" id="IPR051060">
    <property type="entry name" value="Carbamoyltrans_HypF-like"/>
</dbReference>
<gene>
    <name evidence="12" type="ORF">SAMN05660653_00846</name>
</gene>
<dbReference type="InterPro" id="IPR001792">
    <property type="entry name" value="Acylphosphatase-like_dom"/>
</dbReference>
<dbReference type="GO" id="GO:0008270">
    <property type="term" value="F:zinc ion binding"/>
    <property type="evidence" value="ECO:0007669"/>
    <property type="project" value="UniProtKB-KW"/>
</dbReference>
<evidence type="ECO:0000259" key="11">
    <source>
        <dbReference type="PROSITE" id="PS51163"/>
    </source>
</evidence>
<proteinExistence type="inferred from homology"/>
<dbReference type="Gene3D" id="3.30.420.360">
    <property type="match status" value="1"/>
</dbReference>
<keyword evidence="4" id="KW-0479">Metal-binding</keyword>
<dbReference type="InterPro" id="IPR017945">
    <property type="entry name" value="DHBP_synth_RibB-like_a/b_dom"/>
</dbReference>
<evidence type="ECO:0000256" key="3">
    <source>
        <dbReference type="ARBA" id="ARBA00022598"/>
    </source>
</evidence>